<comment type="caution">
    <text evidence="1">The sequence shown here is derived from an EMBL/GenBank/DDBJ whole genome shotgun (WGS) entry which is preliminary data.</text>
</comment>
<reference evidence="1 2" key="1">
    <citation type="submission" date="2023-03" db="EMBL/GenBank/DDBJ databases">
        <title>WGS of Gossypium arboreum.</title>
        <authorList>
            <person name="Yu D."/>
        </authorList>
    </citation>
    <scope>NUCLEOTIDE SEQUENCE [LARGE SCALE GENOMIC DNA]</scope>
    <source>
        <tissue evidence="1">Leaf</tissue>
    </source>
</reference>
<dbReference type="PANTHER" id="PTHR43383:SF2">
    <property type="entry name" value="AMIDOHYDROLASE 2 FAMILY PROTEIN"/>
    <property type="match status" value="1"/>
</dbReference>
<sequence>MEFAELREAIEQIEVVDSHAHNIVPLDSSFPFINSLSEATGHAASFALHSLSFKRSLRDIAELYGTECLSHHWMPWNSIADHLACKPLVQSDLKLQESRLFSLMMD</sequence>
<gene>
    <name evidence="1" type="ORF">PVK06_002062</name>
</gene>
<dbReference type="PANTHER" id="PTHR43383">
    <property type="entry name" value="NODULIN 6"/>
    <property type="match status" value="1"/>
</dbReference>
<evidence type="ECO:0008006" key="3">
    <source>
        <dbReference type="Google" id="ProtNLM"/>
    </source>
</evidence>
<accession>A0ABR0R2Q6</accession>
<evidence type="ECO:0000313" key="1">
    <source>
        <dbReference type="EMBL" id="KAK5845831.1"/>
    </source>
</evidence>
<name>A0ABR0R2Q6_GOSAR</name>
<proteinExistence type="predicted"/>
<keyword evidence="2" id="KW-1185">Reference proteome</keyword>
<organism evidence="1 2">
    <name type="scientific">Gossypium arboreum</name>
    <name type="common">Tree cotton</name>
    <name type="synonym">Gossypium nanking</name>
    <dbReference type="NCBI Taxonomy" id="29729"/>
    <lineage>
        <taxon>Eukaryota</taxon>
        <taxon>Viridiplantae</taxon>
        <taxon>Streptophyta</taxon>
        <taxon>Embryophyta</taxon>
        <taxon>Tracheophyta</taxon>
        <taxon>Spermatophyta</taxon>
        <taxon>Magnoliopsida</taxon>
        <taxon>eudicotyledons</taxon>
        <taxon>Gunneridae</taxon>
        <taxon>Pentapetalae</taxon>
        <taxon>rosids</taxon>
        <taxon>malvids</taxon>
        <taxon>Malvales</taxon>
        <taxon>Malvaceae</taxon>
        <taxon>Malvoideae</taxon>
        <taxon>Gossypium</taxon>
    </lineage>
</organism>
<dbReference type="EMBL" id="JARKNE010000001">
    <property type="protein sequence ID" value="KAK5845831.1"/>
    <property type="molecule type" value="Genomic_DNA"/>
</dbReference>
<protein>
    <recommendedName>
        <fullName evidence="3">Amidohydrolase-related domain-containing protein</fullName>
    </recommendedName>
</protein>
<dbReference type="Gene3D" id="3.20.20.140">
    <property type="entry name" value="Metal-dependent hydrolases"/>
    <property type="match status" value="1"/>
</dbReference>
<dbReference type="Proteomes" id="UP001358586">
    <property type="component" value="Chromosome 1"/>
</dbReference>
<evidence type="ECO:0000313" key="2">
    <source>
        <dbReference type="Proteomes" id="UP001358586"/>
    </source>
</evidence>